<dbReference type="EMBL" id="CM009290">
    <property type="protein sequence ID" value="KAI9402724.1"/>
    <property type="molecule type" value="Genomic_DNA"/>
</dbReference>
<evidence type="ECO:0000313" key="2">
    <source>
        <dbReference type="Proteomes" id="UP000006729"/>
    </source>
</evidence>
<evidence type="ECO:0000313" key="1">
    <source>
        <dbReference type="EMBL" id="KAI9402724.1"/>
    </source>
</evidence>
<comment type="caution">
    <text evidence="1">The sequence shown here is derived from an EMBL/GenBank/DDBJ whole genome shotgun (WGS) entry which is preliminary data.</text>
</comment>
<keyword evidence="2" id="KW-1185">Reference proteome</keyword>
<sequence>MSKLPQDIMVDILTYLPVKSLLRFKCVCKLWHSLISDPKFVKSHLKTAREVNSNKSQRLLLSTRTPQSVDFEAASEGDEDNAVQELEYPDVVRCSPTYFIGIMGSCDGLICLFVDYAKLVLWNPSTRDYKEMPKPSCDHGFDFFAGIGYDSSNDDYKFVIPSCTTADGSEQIMVEVLTLKTNVWRKVPEICQGTTLVGAYRGLFCNGAVHWLGKQENGSEKEYVAVSFDVAEERFKEVVPLPDHFDTVVLGMSGNSLCAFGECHGSYFEAWIHEQEYDSSASFRRLFRLPADRLSQEPKVVLCLTKKGELLLDYDEWQLALYHPVADKNKCIRAYRDSNLCDLAIYTESLVSINGDDSRDPRRRCWRKMVIA</sequence>
<accession>A0ACC0TMU2</accession>
<proteinExistence type="predicted"/>
<reference evidence="1 2" key="1">
    <citation type="journal article" date="2006" name="Science">
        <title>The genome of black cottonwood, Populus trichocarpa (Torr. &amp; Gray).</title>
        <authorList>
            <person name="Tuskan G.A."/>
            <person name="Difazio S."/>
            <person name="Jansson S."/>
            <person name="Bohlmann J."/>
            <person name="Grigoriev I."/>
            <person name="Hellsten U."/>
            <person name="Putnam N."/>
            <person name="Ralph S."/>
            <person name="Rombauts S."/>
            <person name="Salamov A."/>
            <person name="Schein J."/>
            <person name="Sterck L."/>
            <person name="Aerts A."/>
            <person name="Bhalerao R.R."/>
            <person name="Bhalerao R.P."/>
            <person name="Blaudez D."/>
            <person name="Boerjan W."/>
            <person name="Brun A."/>
            <person name="Brunner A."/>
            <person name="Busov V."/>
            <person name="Campbell M."/>
            <person name="Carlson J."/>
            <person name="Chalot M."/>
            <person name="Chapman J."/>
            <person name="Chen G.L."/>
            <person name="Cooper D."/>
            <person name="Coutinho P.M."/>
            <person name="Couturier J."/>
            <person name="Covert S."/>
            <person name="Cronk Q."/>
            <person name="Cunningham R."/>
            <person name="Davis J."/>
            <person name="Degroeve S."/>
            <person name="Dejardin A."/>
            <person name="Depamphilis C."/>
            <person name="Detter J."/>
            <person name="Dirks B."/>
            <person name="Dubchak I."/>
            <person name="Duplessis S."/>
            <person name="Ehlting J."/>
            <person name="Ellis B."/>
            <person name="Gendler K."/>
            <person name="Goodstein D."/>
            <person name="Gribskov M."/>
            <person name="Grimwood J."/>
            <person name="Groover A."/>
            <person name="Gunter L."/>
            <person name="Hamberger B."/>
            <person name="Heinze B."/>
            <person name="Helariutta Y."/>
            <person name="Henrissat B."/>
            <person name="Holligan D."/>
            <person name="Holt R."/>
            <person name="Huang W."/>
            <person name="Islam-Faridi N."/>
            <person name="Jones S."/>
            <person name="Jones-Rhoades M."/>
            <person name="Jorgensen R."/>
            <person name="Joshi C."/>
            <person name="Kangasjarvi J."/>
            <person name="Karlsson J."/>
            <person name="Kelleher C."/>
            <person name="Kirkpatrick R."/>
            <person name="Kirst M."/>
            <person name="Kohler A."/>
            <person name="Kalluri U."/>
            <person name="Larimer F."/>
            <person name="Leebens-Mack J."/>
            <person name="Leple J.C."/>
            <person name="Locascio P."/>
            <person name="Lou Y."/>
            <person name="Lucas S."/>
            <person name="Martin F."/>
            <person name="Montanini B."/>
            <person name="Napoli C."/>
            <person name="Nelson D.R."/>
            <person name="Nelson C."/>
            <person name="Nieminen K."/>
            <person name="Nilsson O."/>
            <person name="Pereda V."/>
            <person name="Peter G."/>
            <person name="Philippe R."/>
            <person name="Pilate G."/>
            <person name="Poliakov A."/>
            <person name="Razumovskaya J."/>
            <person name="Richardson P."/>
            <person name="Rinaldi C."/>
            <person name="Ritland K."/>
            <person name="Rouze P."/>
            <person name="Ryaboy D."/>
            <person name="Schmutz J."/>
            <person name="Schrader J."/>
            <person name="Segerman B."/>
            <person name="Shin H."/>
            <person name="Siddiqui A."/>
            <person name="Sterky F."/>
            <person name="Terry A."/>
            <person name="Tsai C.J."/>
            <person name="Uberbacher E."/>
            <person name="Unneberg P."/>
            <person name="Vahala J."/>
            <person name="Wall K."/>
            <person name="Wessler S."/>
            <person name="Yang G."/>
            <person name="Yin T."/>
            <person name="Douglas C."/>
            <person name="Marra M."/>
            <person name="Sandberg G."/>
            <person name="Van de Peer Y."/>
            <person name="Rokhsar D."/>
        </authorList>
    </citation>
    <scope>NUCLEOTIDE SEQUENCE [LARGE SCALE GENOMIC DNA]</scope>
    <source>
        <strain evidence="2">cv. Nisqually</strain>
    </source>
</reference>
<organism evidence="1 2">
    <name type="scientific">Populus trichocarpa</name>
    <name type="common">Western balsam poplar</name>
    <name type="synonym">Populus balsamifera subsp. trichocarpa</name>
    <dbReference type="NCBI Taxonomy" id="3694"/>
    <lineage>
        <taxon>Eukaryota</taxon>
        <taxon>Viridiplantae</taxon>
        <taxon>Streptophyta</taxon>
        <taxon>Embryophyta</taxon>
        <taxon>Tracheophyta</taxon>
        <taxon>Spermatophyta</taxon>
        <taxon>Magnoliopsida</taxon>
        <taxon>eudicotyledons</taxon>
        <taxon>Gunneridae</taxon>
        <taxon>Pentapetalae</taxon>
        <taxon>rosids</taxon>
        <taxon>fabids</taxon>
        <taxon>Malpighiales</taxon>
        <taxon>Salicaceae</taxon>
        <taxon>Saliceae</taxon>
        <taxon>Populus</taxon>
    </lineage>
</organism>
<protein>
    <submittedName>
        <fullName evidence="1">Uncharacterized protein</fullName>
    </submittedName>
</protein>
<gene>
    <name evidence="1" type="ORF">POPTR_001G318400v4</name>
</gene>
<dbReference type="Proteomes" id="UP000006729">
    <property type="component" value="Chromosome 1"/>
</dbReference>
<name>A0ACC0TMU2_POPTR</name>